<sequence>MTRLTASDYARAEQMLLPYRARKAPMVRPQWQRGGARFRYRIGDRHLLVDPADGTREPAFDHERLAAALSTASGHPVEADALPLLQVEFDIPGRDDDVVRFTAFGERWEWSDAGGECTRIEDPAPAPGEIVSPDGRWVAFTREGNVYVRSRDDGEEIALTDDAEPGHEYGSLPDPMSARALMRAFGLGTFGLLTWSPDSTRLLVHRLDQRGLPEQVLVESSPPDGGRPVEHRYRYPMPGDENQASMTWNVIDVAARTIVRQQDEPATVVHPTALVYAWWTGEKGDVVHFLRQPRDARALELHRFDPGTGESTVLVRETGETRVDPTPQLGDPPMARVLDSGEFLWWSQRDGWGHLYLYSADGSQVTQVTSGQWPVRSVLWVDQERRQLWFVAAGLVGSDPYVRQICRIGLDGSGFTRLTDDDLDHDAVSPPEGGYLVDRASSVDRAPRSRVLGGDGQLLVELEQPGTEALAALGWSPPERFRTTAADGRTPVYGLLWRPHDFDPERRYPVVEHIYGAPQVYRAGPAFDSPHSGEPEALAALGFAVVALDGRGTAGRSKAFQDHSYGNLGDGALDDHIAAIRELGHRYPWLDTGRIGITGHSGGGYATARALLAHPDFYGVGVSVAGNHDPGFYLPMWAEQYHGDVSEEGRQAISTPAIAAGLTGKLLLIHGELDDNVHPYHTMRLVNALIDADRDVDMLIVPGGEHSLLLRMHHVQRRIWDYLVRHLHGTEPPAYRLAPLPMPPGSSLGPAAPGPDARRHAALGPAARGPAAP</sequence>
<evidence type="ECO:0000313" key="4">
    <source>
        <dbReference type="EMBL" id="OSY40056.1"/>
    </source>
</evidence>
<dbReference type="InterPro" id="IPR029058">
    <property type="entry name" value="AB_hydrolase_fold"/>
</dbReference>
<organism evidence="4 5">
    <name type="scientific">Pseudonocardia autotrophica</name>
    <name type="common">Amycolata autotrophica</name>
    <name type="synonym">Nocardia autotrophica</name>
    <dbReference type="NCBI Taxonomy" id="2074"/>
    <lineage>
        <taxon>Bacteria</taxon>
        <taxon>Bacillati</taxon>
        <taxon>Actinomycetota</taxon>
        <taxon>Actinomycetes</taxon>
        <taxon>Pseudonocardiales</taxon>
        <taxon>Pseudonocardiaceae</taxon>
        <taxon>Pseudonocardia</taxon>
    </lineage>
</organism>
<dbReference type="InterPro" id="IPR002469">
    <property type="entry name" value="Peptidase_S9B_N"/>
</dbReference>
<feature type="compositionally biased region" description="Low complexity" evidence="1">
    <location>
        <begin position="762"/>
        <end position="773"/>
    </location>
</feature>
<dbReference type="InterPro" id="IPR050278">
    <property type="entry name" value="Serine_Prot_S9B/DPPIV"/>
</dbReference>
<dbReference type="GO" id="GO:0008236">
    <property type="term" value="F:serine-type peptidase activity"/>
    <property type="evidence" value="ECO:0007669"/>
    <property type="project" value="InterPro"/>
</dbReference>
<gene>
    <name evidence="4" type="primary">ptpA_4</name>
    <name evidence="4" type="ORF">BG845_02879</name>
</gene>
<evidence type="ECO:0000259" key="3">
    <source>
        <dbReference type="Pfam" id="PF00930"/>
    </source>
</evidence>
<dbReference type="OrthoDB" id="9812921at2"/>
<dbReference type="Gene3D" id="3.40.50.1820">
    <property type="entry name" value="alpha/beta hydrolase"/>
    <property type="match status" value="1"/>
</dbReference>
<dbReference type="InterPro" id="IPR001375">
    <property type="entry name" value="Peptidase_S9_cat"/>
</dbReference>
<comment type="caution">
    <text evidence="4">The sequence shown here is derived from an EMBL/GenBank/DDBJ whole genome shotgun (WGS) entry which is preliminary data.</text>
</comment>
<keyword evidence="4" id="KW-0378">Hydrolase</keyword>
<name>A0A1Y2MXW8_PSEAH</name>
<accession>A0A1Y2MXW8</accession>
<dbReference type="Gene3D" id="2.140.10.30">
    <property type="entry name" value="Dipeptidylpeptidase IV, N-terminal domain"/>
    <property type="match status" value="1"/>
</dbReference>
<dbReference type="GO" id="GO:0006508">
    <property type="term" value="P:proteolysis"/>
    <property type="evidence" value="ECO:0007669"/>
    <property type="project" value="InterPro"/>
</dbReference>
<dbReference type="EC" id="3.4.14.12" evidence="4"/>
<feature type="domain" description="Peptidase S9 prolyl oligopeptidase catalytic" evidence="2">
    <location>
        <begin position="534"/>
        <end position="728"/>
    </location>
</feature>
<dbReference type="STRING" id="2074.BG845_02879"/>
<reference evidence="4 5" key="1">
    <citation type="submission" date="2016-09" db="EMBL/GenBank/DDBJ databases">
        <title>Pseudonocardia autotrophica DSM535, a candidate organism with high potential of specific P450 cytochromes.</title>
        <authorList>
            <person name="Grumaz C."/>
            <person name="Vainshtein Y."/>
            <person name="Kirstahler P."/>
            <person name="Sohn K."/>
        </authorList>
    </citation>
    <scope>NUCLEOTIDE SEQUENCE [LARGE SCALE GENOMIC DNA]</scope>
    <source>
        <strain evidence="4 5">DSM 535</strain>
    </source>
</reference>
<feature type="compositionally biased region" description="Low complexity" evidence="1">
    <location>
        <begin position="745"/>
        <end position="755"/>
    </location>
</feature>
<keyword evidence="5" id="KW-1185">Reference proteome</keyword>
<evidence type="ECO:0000259" key="2">
    <source>
        <dbReference type="Pfam" id="PF00326"/>
    </source>
</evidence>
<dbReference type="GO" id="GO:0008239">
    <property type="term" value="F:dipeptidyl-peptidase activity"/>
    <property type="evidence" value="ECO:0007669"/>
    <property type="project" value="TreeGrafter"/>
</dbReference>
<dbReference type="PANTHER" id="PTHR11731:SF193">
    <property type="entry name" value="DIPEPTIDYL PEPTIDASE 9"/>
    <property type="match status" value="1"/>
</dbReference>
<dbReference type="SUPFAM" id="SSF82171">
    <property type="entry name" value="DPP6 N-terminal domain-like"/>
    <property type="match status" value="1"/>
</dbReference>
<dbReference type="PANTHER" id="PTHR11731">
    <property type="entry name" value="PROTEASE FAMILY S9B,C DIPEPTIDYL-PEPTIDASE IV-RELATED"/>
    <property type="match status" value="1"/>
</dbReference>
<dbReference type="AlphaFoldDB" id="A0A1Y2MXW8"/>
<evidence type="ECO:0000256" key="1">
    <source>
        <dbReference type="SAM" id="MobiDB-lite"/>
    </source>
</evidence>
<dbReference type="RefSeq" id="WP_085913127.1">
    <property type="nucleotide sequence ID" value="NZ_AP018920.1"/>
</dbReference>
<protein>
    <submittedName>
        <fullName evidence="4">Prolyl tripeptidyl peptidase</fullName>
        <ecNumber evidence="4">3.4.14.12</ecNumber>
    </submittedName>
</protein>
<feature type="region of interest" description="Disordered" evidence="1">
    <location>
        <begin position="740"/>
        <end position="773"/>
    </location>
</feature>
<dbReference type="Pfam" id="PF00930">
    <property type="entry name" value="DPPIV_N"/>
    <property type="match status" value="1"/>
</dbReference>
<dbReference type="EMBL" id="MIGB01000014">
    <property type="protein sequence ID" value="OSY40056.1"/>
    <property type="molecule type" value="Genomic_DNA"/>
</dbReference>
<feature type="domain" description="Dipeptidylpeptidase IV N-terminal" evidence="3">
    <location>
        <begin position="130"/>
        <end position="444"/>
    </location>
</feature>
<evidence type="ECO:0000313" key="5">
    <source>
        <dbReference type="Proteomes" id="UP000194360"/>
    </source>
</evidence>
<dbReference type="SUPFAM" id="SSF53474">
    <property type="entry name" value="alpha/beta-Hydrolases"/>
    <property type="match status" value="1"/>
</dbReference>
<dbReference type="Pfam" id="PF00326">
    <property type="entry name" value="Peptidase_S9"/>
    <property type="match status" value="1"/>
</dbReference>
<dbReference type="Proteomes" id="UP000194360">
    <property type="component" value="Unassembled WGS sequence"/>
</dbReference>
<proteinExistence type="predicted"/>